<evidence type="ECO:0000313" key="2">
    <source>
        <dbReference type="EMBL" id="VEJ34591.1"/>
    </source>
</evidence>
<keyword evidence="1" id="KW-1133">Transmembrane helix</keyword>
<accession>A0A3S4YJZ2</accession>
<reference evidence="2 3" key="1">
    <citation type="submission" date="2018-12" db="EMBL/GenBank/DDBJ databases">
        <authorList>
            <consortium name="Pathogen Informatics"/>
        </authorList>
    </citation>
    <scope>NUCLEOTIDE SEQUENCE [LARGE SCALE GENOMIC DNA]</scope>
    <source>
        <strain evidence="2 3">NCTC13079</strain>
    </source>
</reference>
<feature type="transmembrane region" description="Helical" evidence="1">
    <location>
        <begin position="223"/>
        <end position="241"/>
    </location>
</feature>
<dbReference type="RefSeq" id="WP_126464692.1">
    <property type="nucleotide sequence ID" value="NZ_LR134523.1"/>
</dbReference>
<feature type="transmembrane region" description="Helical" evidence="1">
    <location>
        <begin position="20"/>
        <end position="38"/>
    </location>
</feature>
<gene>
    <name evidence="2" type="ORF">NCTC13079_00218</name>
</gene>
<feature type="transmembrane region" description="Helical" evidence="1">
    <location>
        <begin position="58"/>
        <end position="76"/>
    </location>
</feature>
<dbReference type="Pfam" id="PF12730">
    <property type="entry name" value="ABC2_membrane_4"/>
    <property type="match status" value="1"/>
</dbReference>
<dbReference type="EMBL" id="LR134523">
    <property type="protein sequence ID" value="VEJ34591.1"/>
    <property type="molecule type" value="Genomic_DNA"/>
</dbReference>
<feature type="transmembrane region" description="Helical" evidence="1">
    <location>
        <begin position="110"/>
        <end position="129"/>
    </location>
</feature>
<dbReference type="AlphaFoldDB" id="A0A3S4YJZ2"/>
<proteinExistence type="predicted"/>
<feature type="transmembrane region" description="Helical" evidence="1">
    <location>
        <begin position="171"/>
        <end position="193"/>
    </location>
</feature>
<evidence type="ECO:0000313" key="3">
    <source>
        <dbReference type="Proteomes" id="UP000269544"/>
    </source>
</evidence>
<dbReference type="OrthoDB" id="1707604at2"/>
<keyword evidence="1" id="KW-0812">Transmembrane</keyword>
<dbReference type="KEGG" id="piv:NCTC13079_00218"/>
<sequence length="247" mass="27239">MRENLFAIEKRKYRGVWEVLFFALVSAVSLGIAAANLYAGGDGDALFRRLSAVDSFLFIKIIVEPIFLAAVAGRSVEIESDRDMWKMIRTAGIDLDKVYATKFCYSLSKVAVYQAVEWAALLVLISVWVPGPLPWGRIVFSYAGQFCVSFLLLAVHYVLALRRGEARTSAAVALVGTLAGLIFLFLPDVFSLVNPYSWYGRLMQVGYDYTGGEPVRYLMAPSYGIPIVAVLLGVAVLYGGIKRGVRE</sequence>
<dbReference type="Proteomes" id="UP000269544">
    <property type="component" value="Chromosome"/>
</dbReference>
<organism evidence="2 3">
    <name type="scientific">Aedoeadaptatus ivorii</name>
    <dbReference type="NCBI Taxonomy" id="54006"/>
    <lineage>
        <taxon>Bacteria</taxon>
        <taxon>Bacillati</taxon>
        <taxon>Bacillota</taxon>
        <taxon>Tissierellia</taxon>
        <taxon>Tissierellales</taxon>
        <taxon>Peptoniphilaceae</taxon>
        <taxon>Aedoeadaptatus</taxon>
    </lineage>
</organism>
<feature type="transmembrane region" description="Helical" evidence="1">
    <location>
        <begin position="135"/>
        <end position="159"/>
    </location>
</feature>
<evidence type="ECO:0000256" key="1">
    <source>
        <dbReference type="SAM" id="Phobius"/>
    </source>
</evidence>
<name>A0A3S4YJZ2_9FIRM</name>
<keyword evidence="1" id="KW-0472">Membrane</keyword>
<keyword evidence="3" id="KW-1185">Reference proteome</keyword>
<protein>
    <submittedName>
        <fullName evidence="2">Uncharacterized protein conserved in bacteria</fullName>
    </submittedName>
</protein>